<accession>A0ABQ8TA94</accession>
<organism evidence="3 4">
    <name type="scientific">Periplaneta americana</name>
    <name type="common">American cockroach</name>
    <name type="synonym">Blatta americana</name>
    <dbReference type="NCBI Taxonomy" id="6978"/>
    <lineage>
        <taxon>Eukaryota</taxon>
        <taxon>Metazoa</taxon>
        <taxon>Ecdysozoa</taxon>
        <taxon>Arthropoda</taxon>
        <taxon>Hexapoda</taxon>
        <taxon>Insecta</taxon>
        <taxon>Pterygota</taxon>
        <taxon>Neoptera</taxon>
        <taxon>Polyneoptera</taxon>
        <taxon>Dictyoptera</taxon>
        <taxon>Blattodea</taxon>
        <taxon>Blattoidea</taxon>
        <taxon>Blattidae</taxon>
        <taxon>Blattinae</taxon>
        <taxon>Periplaneta</taxon>
    </lineage>
</organism>
<name>A0ABQ8TA94_PERAM</name>
<feature type="region of interest" description="Disordered" evidence="1">
    <location>
        <begin position="1"/>
        <end position="21"/>
    </location>
</feature>
<feature type="domain" description="DDE-1" evidence="2">
    <location>
        <begin position="29"/>
        <end position="181"/>
    </location>
</feature>
<proteinExistence type="predicted"/>
<dbReference type="Proteomes" id="UP001148838">
    <property type="component" value="Unassembled WGS sequence"/>
</dbReference>
<comment type="caution">
    <text evidence="3">The sequence shown here is derived from an EMBL/GenBank/DDBJ whole genome shotgun (WGS) entry which is preliminary data.</text>
</comment>
<dbReference type="InterPro" id="IPR036397">
    <property type="entry name" value="RNaseH_sf"/>
</dbReference>
<dbReference type="InterPro" id="IPR050863">
    <property type="entry name" value="CenT-Element_Derived"/>
</dbReference>
<keyword evidence="4" id="KW-1185">Reference proteome</keyword>
<dbReference type="InterPro" id="IPR004875">
    <property type="entry name" value="DDE_SF_endonuclease_dom"/>
</dbReference>
<dbReference type="PANTHER" id="PTHR19303:SF71">
    <property type="entry name" value="ZINC FINGER PHD-TYPE DOMAIN-CONTAINING PROTEIN"/>
    <property type="match status" value="1"/>
</dbReference>
<reference evidence="3 4" key="1">
    <citation type="journal article" date="2022" name="Allergy">
        <title>Genome assembly and annotation of Periplaneta americana reveal a comprehensive cockroach allergen profile.</title>
        <authorList>
            <person name="Wang L."/>
            <person name="Xiong Q."/>
            <person name="Saelim N."/>
            <person name="Wang L."/>
            <person name="Nong W."/>
            <person name="Wan A.T."/>
            <person name="Shi M."/>
            <person name="Liu X."/>
            <person name="Cao Q."/>
            <person name="Hui J.H.L."/>
            <person name="Sookrung N."/>
            <person name="Leung T.F."/>
            <person name="Tungtrongchitr A."/>
            <person name="Tsui S.K.W."/>
        </authorList>
    </citation>
    <scope>NUCLEOTIDE SEQUENCE [LARGE SCALE GENOMIC DNA]</scope>
    <source>
        <strain evidence="3">PWHHKU_190912</strain>
    </source>
</reference>
<evidence type="ECO:0000313" key="4">
    <source>
        <dbReference type="Proteomes" id="UP001148838"/>
    </source>
</evidence>
<evidence type="ECO:0000313" key="3">
    <source>
        <dbReference type="EMBL" id="KAJ4442727.1"/>
    </source>
</evidence>
<evidence type="ECO:0000256" key="1">
    <source>
        <dbReference type="SAM" id="MobiDB-lite"/>
    </source>
</evidence>
<dbReference type="PANTHER" id="PTHR19303">
    <property type="entry name" value="TRANSPOSON"/>
    <property type="match status" value="1"/>
</dbReference>
<evidence type="ECO:0000259" key="2">
    <source>
        <dbReference type="Pfam" id="PF03184"/>
    </source>
</evidence>
<gene>
    <name evidence="3" type="ORF">ANN_04318</name>
</gene>
<dbReference type="EMBL" id="JAJSOF020000013">
    <property type="protein sequence ID" value="KAJ4442727.1"/>
    <property type="molecule type" value="Genomic_DNA"/>
</dbReference>
<dbReference type="Gene3D" id="3.30.420.10">
    <property type="entry name" value="Ribonuclease H-like superfamily/Ribonuclease H"/>
    <property type="match status" value="1"/>
</dbReference>
<protein>
    <recommendedName>
        <fullName evidence="2">DDE-1 domain-containing protein</fullName>
    </recommendedName>
</protein>
<dbReference type="Pfam" id="PF03184">
    <property type="entry name" value="DDE_1"/>
    <property type="match status" value="1"/>
</dbReference>
<sequence>MCAQKSKVLSSKGKRQVGKLTSGERGKNITLMFAMNPTGHFIPPLFIFPRQRTNDRLMLGAPEESVTFAQGSGWMNGKIFLPWLKHFTKHVRPVDNDPVLLILDGHASHKELPAILFAREHNIHMISIPPHTTHKLQPLDRCFMKPFKNTVSEEMAFWMRQNARQRIIESDMAGTVSSAFTKVSCLEIVRNGFSCTGIHPFNPNIFSDVDFLPC</sequence>